<dbReference type="AlphaFoldDB" id="A0AAV1P5L7"/>
<sequence>MDDVITLSSDSDKDDSDVEILGSYSDVKIKTDPPPLAAVRVDVGYTGIKLPV</sequence>
<keyword evidence="2" id="KW-1185">Reference proteome</keyword>
<reference evidence="1 2" key="1">
    <citation type="submission" date="2024-01" db="EMBL/GenBank/DDBJ databases">
        <authorList>
            <person name="Alioto T."/>
            <person name="Alioto T."/>
            <person name="Gomez Garrido J."/>
        </authorList>
    </citation>
    <scope>NUCLEOTIDE SEQUENCE [LARGE SCALE GENOMIC DNA]</scope>
</reference>
<feature type="non-terminal residue" evidence="1">
    <location>
        <position position="52"/>
    </location>
</feature>
<dbReference type="EMBL" id="CAWUFR010000092">
    <property type="protein sequence ID" value="CAK6966299.1"/>
    <property type="molecule type" value="Genomic_DNA"/>
</dbReference>
<evidence type="ECO:0000313" key="2">
    <source>
        <dbReference type="Proteomes" id="UP001314229"/>
    </source>
</evidence>
<evidence type="ECO:0000313" key="1">
    <source>
        <dbReference type="EMBL" id="CAK6966299.1"/>
    </source>
</evidence>
<name>A0AAV1P5L7_SCOSC</name>
<gene>
    <name evidence="1" type="ORF">FSCOSCO3_A031065</name>
</gene>
<protein>
    <submittedName>
        <fullName evidence="1">Uncharacterized protein LOC128362953</fullName>
    </submittedName>
</protein>
<organism evidence="1 2">
    <name type="scientific">Scomber scombrus</name>
    <name type="common">Atlantic mackerel</name>
    <name type="synonym">Scomber vernalis</name>
    <dbReference type="NCBI Taxonomy" id="13677"/>
    <lineage>
        <taxon>Eukaryota</taxon>
        <taxon>Metazoa</taxon>
        <taxon>Chordata</taxon>
        <taxon>Craniata</taxon>
        <taxon>Vertebrata</taxon>
        <taxon>Euteleostomi</taxon>
        <taxon>Actinopterygii</taxon>
        <taxon>Neopterygii</taxon>
        <taxon>Teleostei</taxon>
        <taxon>Neoteleostei</taxon>
        <taxon>Acanthomorphata</taxon>
        <taxon>Pelagiaria</taxon>
        <taxon>Scombriformes</taxon>
        <taxon>Scombridae</taxon>
        <taxon>Scomber</taxon>
    </lineage>
</organism>
<accession>A0AAV1P5L7</accession>
<proteinExistence type="predicted"/>
<comment type="caution">
    <text evidence="1">The sequence shown here is derived from an EMBL/GenBank/DDBJ whole genome shotgun (WGS) entry which is preliminary data.</text>
</comment>
<dbReference type="Proteomes" id="UP001314229">
    <property type="component" value="Unassembled WGS sequence"/>
</dbReference>